<dbReference type="Proteomes" id="UP000217182">
    <property type="component" value="Chromosome"/>
</dbReference>
<proteinExistence type="predicted"/>
<organism evidence="2 3">
    <name type="scientific">Gibbsiella quercinecans</name>
    <dbReference type="NCBI Taxonomy" id="929813"/>
    <lineage>
        <taxon>Bacteria</taxon>
        <taxon>Pseudomonadati</taxon>
        <taxon>Pseudomonadota</taxon>
        <taxon>Gammaproteobacteria</taxon>
        <taxon>Enterobacterales</taxon>
        <taxon>Yersiniaceae</taxon>
        <taxon>Gibbsiella</taxon>
    </lineage>
</organism>
<feature type="chain" id="PRO_5012625736" evidence="1">
    <location>
        <begin position="20"/>
        <end position="113"/>
    </location>
</feature>
<keyword evidence="3" id="KW-1185">Reference proteome</keyword>
<feature type="signal peptide" evidence="1">
    <location>
        <begin position="1"/>
        <end position="19"/>
    </location>
</feature>
<protein>
    <submittedName>
        <fullName evidence="2">Uncharacterized protein</fullName>
    </submittedName>
</protein>
<gene>
    <name evidence="2" type="ORF">AWC35_13715</name>
</gene>
<dbReference type="KEGG" id="gqu:AWC35_13715"/>
<dbReference type="AlphaFoldDB" id="A0A250B2A0"/>
<evidence type="ECO:0000313" key="3">
    <source>
        <dbReference type="Proteomes" id="UP000217182"/>
    </source>
</evidence>
<name>A0A250B2A0_9GAMM</name>
<sequence length="113" mass="12659">MKKNIIVLLAIFSPLSTMAASPDCHSWPMNMAEAWMKNAGIVDIVNLDESKTEINRLASEKKGKDRYTQVYHFVFHDKSGGRYEVITQSDASSTECSISEVNSYLVSKSDITH</sequence>
<keyword evidence="1" id="KW-0732">Signal</keyword>
<evidence type="ECO:0000313" key="2">
    <source>
        <dbReference type="EMBL" id="ATA20309.1"/>
    </source>
</evidence>
<reference evidence="2 3" key="1">
    <citation type="submission" date="2016-01" db="EMBL/GenBank/DDBJ databases">
        <authorList>
            <person name="Oliw E.H."/>
        </authorList>
    </citation>
    <scope>NUCLEOTIDE SEQUENCE [LARGE SCALE GENOMIC DNA]</scope>
    <source>
        <strain evidence="2 3">FRB97</strain>
    </source>
</reference>
<dbReference type="EMBL" id="CP014136">
    <property type="protein sequence ID" value="ATA20309.1"/>
    <property type="molecule type" value="Genomic_DNA"/>
</dbReference>
<accession>A0A250B2A0</accession>
<dbReference type="RefSeq" id="WP_095846896.1">
    <property type="nucleotide sequence ID" value="NZ_CP014136.1"/>
</dbReference>
<evidence type="ECO:0000256" key="1">
    <source>
        <dbReference type="SAM" id="SignalP"/>
    </source>
</evidence>
<dbReference type="OrthoDB" id="6549770at2"/>